<dbReference type="PANTHER" id="PTHR12271">
    <property type="entry name" value="POLY A POLYMERASE CID PAP -RELATED"/>
    <property type="match status" value="1"/>
</dbReference>
<dbReference type="Gene3D" id="3.30.460.10">
    <property type="entry name" value="Beta Polymerase, domain 2"/>
    <property type="match status" value="1"/>
</dbReference>
<dbReference type="PANTHER" id="PTHR12271:SF40">
    <property type="entry name" value="POLY(A) RNA POLYMERASE GLD2"/>
    <property type="match status" value="1"/>
</dbReference>
<feature type="region of interest" description="Disordered" evidence="1">
    <location>
        <begin position="302"/>
        <end position="349"/>
    </location>
</feature>
<evidence type="ECO:0000313" key="4">
    <source>
        <dbReference type="Proteomes" id="UP000272942"/>
    </source>
</evidence>
<name>A0A3P8KRS4_9TREM</name>
<organism evidence="3 4">
    <name type="scientific">Echinostoma caproni</name>
    <dbReference type="NCBI Taxonomy" id="27848"/>
    <lineage>
        <taxon>Eukaryota</taxon>
        <taxon>Metazoa</taxon>
        <taxon>Spiralia</taxon>
        <taxon>Lophotrochozoa</taxon>
        <taxon>Platyhelminthes</taxon>
        <taxon>Trematoda</taxon>
        <taxon>Digenea</taxon>
        <taxon>Plagiorchiida</taxon>
        <taxon>Echinostomata</taxon>
        <taxon>Echinostomatoidea</taxon>
        <taxon>Echinostomatidae</taxon>
        <taxon>Echinostoma</taxon>
    </lineage>
</organism>
<feature type="compositionally biased region" description="Basic residues" evidence="1">
    <location>
        <begin position="132"/>
        <end position="143"/>
    </location>
</feature>
<dbReference type="AlphaFoldDB" id="A0A3P8KRS4"/>
<evidence type="ECO:0000256" key="1">
    <source>
        <dbReference type="SAM" id="MobiDB-lite"/>
    </source>
</evidence>
<feature type="compositionally biased region" description="Basic and acidic residues" evidence="1">
    <location>
        <begin position="452"/>
        <end position="465"/>
    </location>
</feature>
<dbReference type="OrthoDB" id="407432at2759"/>
<sequence length="664" mass="74255">MSSVYGQPHSTTDLAGIWLGFLRFYLFDFQRSKCAVNIVRTHPMLHKGEGVSSSALVVIDPFEPTRNLCKSIGSCGFQFIFAQLMACYSYFGVPRLSNGRHLFTRVRAHDTSSQCSLAESTKREGAPDRTGNRKQSRNRQRHRTGPDQSNLLHLVPIIDDANDFESNLLKVHSLLTEKFTAERCTMTTDESVMPQTSDGLDLTYIVPLDRLLPHLLRIVLDEVLDSEDVSHIADRCLERLWRRLGPDTGIHTKISLADLQHICDLFAKQFWFSVCRKFINRGILTVPSSPFIKQTSFSLSQLVSNDDPKPTNTSFSPRSDQSFGEHSDTQDMPAEENYLSTGDLDDEDHETGAELDEYADHEHEGVGIMDEDDGSLNVARAPFLDETEDGAGEYAERTLDLGDEDEDEQIGNHGPEVASSTDKSTGLGDWERTTHASRTEMTETQTSMSKRSRPDGSNKGDDRGRNAGRNRKSTGPTLTAWASVTRIHYSTPLDDDRPGYYHSRLVDSLKPEDLSFPFTAWGQINRRGSHSVRSSVLGLGGSDQRSTMLAHFSPPEPQCKACGLMGHTKSTCQTSVDTSTSFAMWQKQCAEIRRMNMLHQVFATRFPNVQLKLFGSCCNGFELPSSDMDLCVFFPRESREWSSLRDAEGMLSTGDDVRSQLNLG</sequence>
<feature type="compositionally biased region" description="Polar residues" evidence="1">
    <location>
        <begin position="302"/>
        <end position="322"/>
    </location>
</feature>
<dbReference type="Proteomes" id="UP000272942">
    <property type="component" value="Unassembled WGS sequence"/>
</dbReference>
<dbReference type="EMBL" id="UZAN01045170">
    <property type="protein sequence ID" value="VDP82186.1"/>
    <property type="molecule type" value="Genomic_DNA"/>
</dbReference>
<dbReference type="SUPFAM" id="SSF81301">
    <property type="entry name" value="Nucleotidyltransferase"/>
    <property type="match status" value="1"/>
</dbReference>
<dbReference type="Gene3D" id="1.10.1410.10">
    <property type="match status" value="1"/>
</dbReference>
<feature type="compositionally biased region" description="Basic and acidic residues" evidence="1">
    <location>
        <begin position="120"/>
        <end position="131"/>
    </location>
</feature>
<dbReference type="SUPFAM" id="SSF81631">
    <property type="entry name" value="PAP/OAS1 substrate-binding domain"/>
    <property type="match status" value="1"/>
</dbReference>
<dbReference type="Pfam" id="PF22600">
    <property type="entry name" value="MTPAP-like_central"/>
    <property type="match status" value="1"/>
</dbReference>
<dbReference type="GO" id="GO:0016779">
    <property type="term" value="F:nucleotidyltransferase activity"/>
    <property type="evidence" value="ECO:0007669"/>
    <property type="project" value="TreeGrafter"/>
</dbReference>
<gene>
    <name evidence="3" type="ORF">ECPE_LOCUS7850</name>
</gene>
<accession>A0A3P8KRS4</accession>
<reference evidence="3 4" key="1">
    <citation type="submission" date="2018-11" db="EMBL/GenBank/DDBJ databases">
        <authorList>
            <consortium name="Pathogen Informatics"/>
        </authorList>
    </citation>
    <scope>NUCLEOTIDE SEQUENCE [LARGE SCALE GENOMIC DNA]</scope>
    <source>
        <strain evidence="3 4">Egypt</strain>
    </source>
</reference>
<dbReference type="CDD" id="cd05402">
    <property type="entry name" value="NT_PAP_TUTase"/>
    <property type="match status" value="1"/>
</dbReference>
<dbReference type="InterPro" id="IPR054708">
    <property type="entry name" value="MTPAP-like_central"/>
</dbReference>
<protein>
    <recommendedName>
        <fullName evidence="2">Poly(A) RNA polymerase mitochondrial-like central palm domain-containing protein</fullName>
    </recommendedName>
</protein>
<feature type="region of interest" description="Disordered" evidence="1">
    <location>
        <begin position="114"/>
        <end position="147"/>
    </location>
</feature>
<keyword evidence="4" id="KW-1185">Reference proteome</keyword>
<evidence type="ECO:0000259" key="2">
    <source>
        <dbReference type="Pfam" id="PF22600"/>
    </source>
</evidence>
<dbReference type="GO" id="GO:0031123">
    <property type="term" value="P:RNA 3'-end processing"/>
    <property type="evidence" value="ECO:0007669"/>
    <property type="project" value="TreeGrafter"/>
</dbReference>
<feature type="region of interest" description="Disordered" evidence="1">
    <location>
        <begin position="405"/>
        <end position="478"/>
    </location>
</feature>
<proteinExistence type="predicted"/>
<feature type="domain" description="Poly(A) RNA polymerase mitochondrial-like central palm" evidence="2">
    <location>
        <begin position="594"/>
        <end position="639"/>
    </location>
</feature>
<feature type="compositionally biased region" description="Basic and acidic residues" evidence="1">
    <location>
        <begin position="429"/>
        <end position="441"/>
    </location>
</feature>
<evidence type="ECO:0000313" key="3">
    <source>
        <dbReference type="EMBL" id="VDP82186.1"/>
    </source>
</evidence>
<dbReference type="InterPro" id="IPR043519">
    <property type="entry name" value="NT_sf"/>
</dbReference>